<proteinExistence type="predicted"/>
<evidence type="ECO:0000313" key="1">
    <source>
        <dbReference type="EMBL" id="TSE06628.1"/>
    </source>
</evidence>
<dbReference type="EMBL" id="VLNR01000043">
    <property type="protein sequence ID" value="TSE06628.1"/>
    <property type="molecule type" value="Genomic_DNA"/>
</dbReference>
<evidence type="ECO:0000313" key="2">
    <source>
        <dbReference type="Proteomes" id="UP000318833"/>
    </source>
</evidence>
<dbReference type="Proteomes" id="UP000318833">
    <property type="component" value="Unassembled WGS sequence"/>
</dbReference>
<sequence length="204" mass="23371">MRNFLLGALLVALIAFAIKHFIDQSNTQKIEIESSGLILDQIKNVGKLVVTEGHFSDIITYKDDKTYFKVLSSKKKIIVMVNANVQVSYDLRKIEHTIDQETKTLTITNIPKAEININPEIKYHDINEGLINKFEAEDHNVIRKIVVEKLNRRVQKSSLVTNSQNRLISELQKIYILTNSLGWTLKYKDTAIDSQISFEELIAL</sequence>
<comment type="caution">
    <text evidence="1">The sequence shown here is derived from an EMBL/GenBank/DDBJ whole genome shotgun (WGS) entry which is preliminary data.</text>
</comment>
<dbReference type="AlphaFoldDB" id="A0A554VGS7"/>
<protein>
    <submittedName>
        <fullName evidence="1">DUF4230 domain-containing protein</fullName>
    </submittedName>
</protein>
<organism evidence="1 2">
    <name type="scientific">Aquimarina algiphila</name>
    <dbReference type="NCBI Taxonomy" id="2047982"/>
    <lineage>
        <taxon>Bacteria</taxon>
        <taxon>Pseudomonadati</taxon>
        <taxon>Bacteroidota</taxon>
        <taxon>Flavobacteriia</taxon>
        <taxon>Flavobacteriales</taxon>
        <taxon>Flavobacteriaceae</taxon>
        <taxon>Aquimarina</taxon>
    </lineage>
</organism>
<accession>A0A554VGS7</accession>
<dbReference type="OrthoDB" id="5700441at2"/>
<reference evidence="1 2" key="1">
    <citation type="submission" date="2019-07" db="EMBL/GenBank/DDBJ databases">
        <title>The draft genome sequence of Aquimarina algiphila M91.</title>
        <authorList>
            <person name="Meng X."/>
        </authorList>
    </citation>
    <scope>NUCLEOTIDE SEQUENCE [LARGE SCALE GENOMIC DNA]</scope>
    <source>
        <strain evidence="1 2">M91</strain>
    </source>
</reference>
<keyword evidence="2" id="KW-1185">Reference proteome</keyword>
<dbReference type="InterPro" id="IPR025324">
    <property type="entry name" value="DUF4230"/>
</dbReference>
<dbReference type="RefSeq" id="WP_143917506.1">
    <property type="nucleotide sequence ID" value="NZ_CANLFO010000006.1"/>
</dbReference>
<name>A0A554VGS7_9FLAO</name>
<dbReference type="Pfam" id="PF14014">
    <property type="entry name" value="DUF4230"/>
    <property type="match status" value="1"/>
</dbReference>
<gene>
    <name evidence="1" type="ORF">FOF46_18650</name>
</gene>